<feature type="region of interest" description="Disordered" evidence="1">
    <location>
        <begin position="17"/>
        <end position="77"/>
    </location>
</feature>
<comment type="caution">
    <text evidence="2">The sequence shown here is derived from an EMBL/GenBank/DDBJ whole genome shotgun (WGS) entry which is preliminary data.</text>
</comment>
<reference evidence="3" key="2">
    <citation type="submission" date="2024-04" db="EMBL/GenBank/DDBJ databases">
        <authorList>
            <person name="Chen Y."/>
            <person name="Shah S."/>
            <person name="Dougan E. K."/>
            <person name="Thang M."/>
            <person name="Chan C."/>
        </authorList>
    </citation>
    <scope>NUCLEOTIDE SEQUENCE [LARGE SCALE GENOMIC DNA]</scope>
</reference>
<feature type="compositionally biased region" description="Basic and acidic residues" evidence="1">
    <location>
        <begin position="23"/>
        <end position="36"/>
    </location>
</feature>
<evidence type="ECO:0000313" key="5">
    <source>
        <dbReference type="Proteomes" id="UP001152797"/>
    </source>
</evidence>
<name>A0A9P1BUU0_9DINO</name>
<evidence type="ECO:0000313" key="2">
    <source>
        <dbReference type="EMBL" id="CAI3979798.1"/>
    </source>
</evidence>
<proteinExistence type="predicted"/>
<evidence type="ECO:0000313" key="4">
    <source>
        <dbReference type="EMBL" id="CAL4767110.1"/>
    </source>
</evidence>
<dbReference type="EMBL" id="CAMXCT020000513">
    <property type="protein sequence ID" value="CAL1133173.1"/>
    <property type="molecule type" value="Genomic_DNA"/>
</dbReference>
<organism evidence="2">
    <name type="scientific">Cladocopium goreaui</name>
    <dbReference type="NCBI Taxonomy" id="2562237"/>
    <lineage>
        <taxon>Eukaryota</taxon>
        <taxon>Sar</taxon>
        <taxon>Alveolata</taxon>
        <taxon>Dinophyceae</taxon>
        <taxon>Suessiales</taxon>
        <taxon>Symbiodiniaceae</taxon>
        <taxon>Cladocopium</taxon>
    </lineage>
</organism>
<gene>
    <name evidence="2" type="ORF">C1SCF055_LOCUS7727</name>
</gene>
<keyword evidence="4" id="KW-0808">Transferase</keyword>
<dbReference type="GO" id="GO:0008168">
    <property type="term" value="F:methyltransferase activity"/>
    <property type="evidence" value="ECO:0007669"/>
    <property type="project" value="UniProtKB-KW"/>
</dbReference>
<protein>
    <submittedName>
        <fullName evidence="4">Methyltransferase C26A3.06</fullName>
    </submittedName>
</protein>
<dbReference type="GO" id="GO:0032259">
    <property type="term" value="P:methylation"/>
    <property type="evidence" value="ECO:0007669"/>
    <property type="project" value="UniProtKB-KW"/>
</dbReference>
<keyword evidence="5" id="KW-1185">Reference proteome</keyword>
<evidence type="ECO:0000313" key="3">
    <source>
        <dbReference type="EMBL" id="CAL1133173.1"/>
    </source>
</evidence>
<feature type="region of interest" description="Disordered" evidence="1">
    <location>
        <begin position="151"/>
        <end position="185"/>
    </location>
</feature>
<dbReference type="AlphaFoldDB" id="A0A9P1BUU0"/>
<evidence type="ECO:0000256" key="1">
    <source>
        <dbReference type="SAM" id="MobiDB-lite"/>
    </source>
</evidence>
<dbReference type="Proteomes" id="UP001152797">
    <property type="component" value="Unassembled WGS sequence"/>
</dbReference>
<sequence length="498" mass="55214">MNVGDIPRPVTGLMSQTARHVMRKDSSLPELKERRGAGAMASTGGLRPRRSGGIGSSSEGALRKPTGRPSTVARRENSRRDFINEQLQQLHRQADVLKAVGGHRSSLLNSGLSRRDSIDTLAETFGRDMRGVTDRLDDIVRNLRFEDLKSKHEKEERKRREEELLQEEKRKATRKKEQAASDPRKKVAIRIETFRQNFPVDSPDFPGNAIPMCSVQVEGPLGPETVSLVDVEGLRSRCLISGPTPNIDDLLDRQRRTAAKLRGTASPRADRSVDLLSLTPRSPGVRSCTSTMSFGLNSQTFSALTWDDRRRQANAMRQASKVEDVLRKLCSMRCLPTDMQIDFASLQACLDYEKHKGPMNDIESLQSVVAVKLNGFIDNLANKLALDPDSGNTALLKSLGKLSVSTMGEQLNMSQHIQGPVGVGLMPSPQSSLSLEDGFRSHSTLRARTRRAMALLRATSRWVMVLRGVRRRDYNIAVIKAGPRGWTKGGTALGWDFL</sequence>
<dbReference type="EMBL" id="CAMXCT030000513">
    <property type="protein sequence ID" value="CAL4767110.1"/>
    <property type="molecule type" value="Genomic_DNA"/>
</dbReference>
<reference evidence="2" key="1">
    <citation type="submission" date="2022-10" db="EMBL/GenBank/DDBJ databases">
        <authorList>
            <person name="Chen Y."/>
            <person name="Dougan E. K."/>
            <person name="Chan C."/>
            <person name="Rhodes N."/>
            <person name="Thang M."/>
        </authorList>
    </citation>
    <scope>NUCLEOTIDE SEQUENCE</scope>
</reference>
<dbReference type="OrthoDB" id="441596at2759"/>
<keyword evidence="4" id="KW-0489">Methyltransferase</keyword>
<dbReference type="EMBL" id="CAMXCT010000513">
    <property type="protein sequence ID" value="CAI3979798.1"/>
    <property type="molecule type" value="Genomic_DNA"/>
</dbReference>
<accession>A0A9P1BUU0</accession>